<evidence type="ECO:0000256" key="2">
    <source>
        <dbReference type="SAM" id="SignalP"/>
    </source>
</evidence>
<proteinExistence type="predicted"/>
<dbReference type="InterPro" id="IPR039743">
    <property type="entry name" value="6GAL/EXGAL"/>
</dbReference>
<protein>
    <recommendedName>
        <fullName evidence="3">F5/8 type C domain-containing protein</fullName>
    </recommendedName>
</protein>
<dbReference type="Gene3D" id="2.60.40.1180">
    <property type="entry name" value="Golgi alpha-mannosidase II"/>
    <property type="match status" value="1"/>
</dbReference>
<feature type="chain" id="PRO_5047466577" description="F5/8 type C domain-containing protein" evidence="2">
    <location>
        <begin position="28"/>
        <end position="1112"/>
    </location>
</feature>
<feature type="domain" description="F5/8 type C" evidence="3">
    <location>
        <begin position="876"/>
        <end position="1022"/>
    </location>
</feature>
<feature type="signal peptide" evidence="2">
    <location>
        <begin position="1"/>
        <end position="27"/>
    </location>
</feature>
<dbReference type="InterPro" id="IPR000772">
    <property type="entry name" value="Ricin_B_lectin"/>
</dbReference>
<dbReference type="SUPFAM" id="SSF51445">
    <property type="entry name" value="(Trans)glycosidases"/>
    <property type="match status" value="1"/>
</dbReference>
<feature type="region of interest" description="Disordered" evidence="1">
    <location>
        <begin position="688"/>
        <end position="708"/>
    </location>
</feature>
<dbReference type="InterPro" id="IPR017853">
    <property type="entry name" value="GH"/>
</dbReference>
<accession>A0ABX5YB29</accession>
<dbReference type="PROSITE" id="PS50022">
    <property type="entry name" value="FA58C_3"/>
    <property type="match status" value="1"/>
</dbReference>
<evidence type="ECO:0000256" key="1">
    <source>
        <dbReference type="SAM" id="MobiDB-lite"/>
    </source>
</evidence>
<dbReference type="Pfam" id="PF00754">
    <property type="entry name" value="F5_F8_type_C"/>
    <property type="match status" value="1"/>
</dbReference>
<evidence type="ECO:0000313" key="4">
    <source>
        <dbReference type="EMBL" id="QDY66860.1"/>
    </source>
</evidence>
<dbReference type="Gene3D" id="2.60.120.260">
    <property type="entry name" value="Galactose-binding domain-like"/>
    <property type="match status" value="1"/>
</dbReference>
<dbReference type="Proteomes" id="UP000320717">
    <property type="component" value="Chromosome"/>
</dbReference>
<evidence type="ECO:0000259" key="3">
    <source>
        <dbReference type="PROSITE" id="PS50022"/>
    </source>
</evidence>
<gene>
    <name evidence="4" type="ORF">FQA45_11285</name>
</gene>
<dbReference type="InterPro" id="IPR000421">
    <property type="entry name" value="FA58C"/>
</dbReference>
<dbReference type="InterPro" id="IPR013780">
    <property type="entry name" value="Glyco_hydro_b"/>
</dbReference>
<evidence type="ECO:0000313" key="5">
    <source>
        <dbReference type="Proteomes" id="UP000320717"/>
    </source>
</evidence>
<dbReference type="EMBL" id="CP042260">
    <property type="protein sequence ID" value="QDY66860.1"/>
    <property type="molecule type" value="Genomic_DNA"/>
</dbReference>
<dbReference type="SUPFAM" id="SSF50370">
    <property type="entry name" value="Ricin B-like lectins"/>
    <property type="match status" value="1"/>
</dbReference>
<dbReference type="CDD" id="cd00161">
    <property type="entry name" value="beta-trefoil_Ricin-like"/>
    <property type="match status" value="1"/>
</dbReference>
<dbReference type="Gene3D" id="2.80.10.50">
    <property type="match status" value="1"/>
</dbReference>
<dbReference type="PANTHER" id="PTHR42767">
    <property type="entry name" value="ENDO-BETA-1,6-GALACTANASE"/>
    <property type="match status" value="1"/>
</dbReference>
<sequence length="1112" mass="116857">MPNLSCHVRRAISVISSSALVLGTLSAAVLGGAAPAAAEETGATVQLKPNPSYQGPEFQGWGTSLVWFANATGGYPEKVRRDLFDKVFGAEGLNLNIARYNIGGGNATDVPGYLRPGGDVEGWWNPEAGKDAGITSSYEDREAYAAAWDPEDPNSYDFDADQTQRWWLDALAAERDDVVWEAFSNSPPYFLTQSGFVSGGIGDGNAEQLAKEDIDKYVAYLATVVQELEARHDVDFSTLDPFNEPNTNYWSTRLGEDGWPTSASRQEGAHIGPEMQNLVTKALAKKLEESGTDVKISAMDETNPGIFAKNWESYDQQARDAVSQLNVHTYGTGDRRVVRDIAKAADKPLWMSEVEGDWDTSGGHNLTNIDNGIGMAGRMIDDLRELEPNAWVFWQPVEDRYNMERVENLNWGSVLVDFDCNAEGNSLRRLADGDADPSCSVATNAKYNTVRNFTHYILPGDHVIPSGSNRATAALDADGKGLDVVHINPSDQAETIELDLSLFGKVRKKASVTPHVTTESPADAPEQGALVAGQAVAIDPATKKAEITVPAKSVTTLSVSGVSGIADEAAPVRDGGRYTLIGGQSQLALAAGEGGATIEQPATTAQEAEAQTWTATRLTGGSSNRERIALTDGAGRTLGVDDQGATLTVAGGEPATDRRLQWIPTTTNGSTWSLVNASNGYALDVNGESTEPGASVGTWRSSGGGNQQWDLRSTEPVGVQPEAVQTLPGVEAELPAEITPLYAGGAGAPVPVDWQASGVDWNAEGTWHIPGRGTDVFGNELKADLAIAIGSFSATDPVSVTSFAGAPADQVISALPATVPAQVGAGAQRFDTPVRWDTSGLSADALSRTGTLAITGQAESNDPDAAPLEARAAVILTAPALGNIAPESTPSASFTEPGYSAGATINGDTRDKAWSNWKSGDKNEQDTLGYALDAPTAIEQVAVHFYRDGGHESWAQSLSVQTRTGGGDWVAAGEDLQIDAPDGGAPVATVDTGGVVADELRVVLTARENTHMIVAEVQILAAAPSPSSESSLARLMVDGVDVAGFDPKATSYALAGVRGGSFPKLSAVATDSAAEVVITQASRPGRTATVEVRAEDGSSTKYAIKFTPGKPE</sequence>
<dbReference type="Pfam" id="PF14587">
    <property type="entry name" value="Glyco_hydr_30_2"/>
    <property type="match status" value="1"/>
</dbReference>
<keyword evidence="5" id="KW-1185">Reference proteome</keyword>
<name>A0ABX5YB29_9MICC</name>
<dbReference type="Gene3D" id="3.20.20.80">
    <property type="entry name" value="Glycosidases"/>
    <property type="match status" value="1"/>
</dbReference>
<dbReference type="Pfam" id="PF14200">
    <property type="entry name" value="RicinB_lectin_2"/>
    <property type="match status" value="1"/>
</dbReference>
<dbReference type="PANTHER" id="PTHR42767:SF1">
    <property type="entry name" value="ENDO-BETA-1,6-GALACTANASE-LIKE DOMAIN-CONTAINING PROTEIN"/>
    <property type="match status" value="1"/>
</dbReference>
<keyword evidence="2" id="KW-0732">Signal</keyword>
<dbReference type="SUPFAM" id="SSF49785">
    <property type="entry name" value="Galactose-binding domain-like"/>
    <property type="match status" value="1"/>
</dbReference>
<organism evidence="4 5">
    <name type="scientific">Glutamicibacter halophytocola</name>
    <dbReference type="NCBI Taxonomy" id="1933880"/>
    <lineage>
        <taxon>Bacteria</taxon>
        <taxon>Bacillati</taxon>
        <taxon>Actinomycetota</taxon>
        <taxon>Actinomycetes</taxon>
        <taxon>Micrococcales</taxon>
        <taxon>Micrococcaceae</taxon>
        <taxon>Glutamicibacter</taxon>
    </lineage>
</organism>
<dbReference type="InterPro" id="IPR035992">
    <property type="entry name" value="Ricin_B-like_lectins"/>
</dbReference>
<dbReference type="PROSITE" id="PS50231">
    <property type="entry name" value="RICIN_B_LECTIN"/>
    <property type="match status" value="1"/>
</dbReference>
<dbReference type="InterPro" id="IPR008979">
    <property type="entry name" value="Galactose-bd-like_sf"/>
</dbReference>
<reference evidence="4 5" key="1">
    <citation type="submission" date="2019-07" db="EMBL/GenBank/DDBJ databases">
        <title>Complete Genome Sequence of drought tolerant Plant Growth-Promoting Rhizobacterium Glutamicibacter halophytocola DR408.</title>
        <authorList>
            <person name="Nishu S.D."/>
            <person name="Lee T.K."/>
        </authorList>
    </citation>
    <scope>NUCLEOTIDE SEQUENCE [LARGE SCALE GENOMIC DNA]</scope>
    <source>
        <strain evidence="4 5">DR408</strain>
    </source>
</reference>
<dbReference type="InterPro" id="IPR039514">
    <property type="entry name" value="6GAL-like"/>
</dbReference>